<keyword evidence="10" id="KW-1185">Reference proteome</keyword>
<dbReference type="Pfam" id="PF20520">
    <property type="entry name" value="Ac45-VOA1_TM"/>
    <property type="match status" value="1"/>
</dbReference>
<evidence type="ECO:0000256" key="5">
    <source>
        <dbReference type="ARBA" id="ARBA00023136"/>
    </source>
</evidence>
<keyword evidence="5 6" id="KW-0472">Membrane</keyword>
<keyword evidence="4 6" id="KW-1133">Transmembrane helix</keyword>
<feature type="chain" id="PRO_5026680220" evidence="7">
    <location>
        <begin position="26"/>
        <end position="458"/>
    </location>
</feature>
<dbReference type="GO" id="GO:0030659">
    <property type="term" value="C:cytoplasmic vesicle membrane"/>
    <property type="evidence" value="ECO:0007669"/>
    <property type="project" value="UniProtKB-ARBA"/>
</dbReference>
<dbReference type="InterPro" id="IPR046756">
    <property type="entry name" value="VAS1/VOA1_TM"/>
</dbReference>
<feature type="signal peptide" evidence="7">
    <location>
        <begin position="1"/>
        <end position="25"/>
    </location>
</feature>
<evidence type="ECO:0000256" key="2">
    <source>
        <dbReference type="ARBA" id="ARBA00009037"/>
    </source>
</evidence>
<dbReference type="PANTHER" id="PTHR12471:SF6">
    <property type="entry name" value="ATPASE H+ TRANSPORTING ACCESSORY PROTEIN 1"/>
    <property type="match status" value="1"/>
</dbReference>
<dbReference type="RefSeq" id="XP_027576692.1">
    <property type="nucleotide sequence ID" value="XM_027720891.2"/>
</dbReference>
<evidence type="ECO:0000256" key="4">
    <source>
        <dbReference type="ARBA" id="ARBA00022989"/>
    </source>
</evidence>
<dbReference type="InterPro" id="IPR008388">
    <property type="entry name" value="Ac45_acc_su"/>
</dbReference>
<dbReference type="AlphaFoldDB" id="A0A6J2GNA3"/>
<evidence type="ECO:0000256" key="1">
    <source>
        <dbReference type="ARBA" id="ARBA00004167"/>
    </source>
</evidence>
<dbReference type="InterPro" id="IPR046755">
    <property type="entry name" value="VAS1_LD"/>
</dbReference>
<organism evidence="10 11">
    <name type="scientific">Pipra filicauda</name>
    <name type="common">Wire-tailed manakin</name>
    <dbReference type="NCBI Taxonomy" id="649802"/>
    <lineage>
        <taxon>Eukaryota</taxon>
        <taxon>Metazoa</taxon>
        <taxon>Chordata</taxon>
        <taxon>Craniata</taxon>
        <taxon>Vertebrata</taxon>
        <taxon>Euteleostomi</taxon>
        <taxon>Archelosauria</taxon>
        <taxon>Archosauria</taxon>
        <taxon>Dinosauria</taxon>
        <taxon>Saurischia</taxon>
        <taxon>Theropoda</taxon>
        <taxon>Coelurosauria</taxon>
        <taxon>Aves</taxon>
        <taxon>Neognathae</taxon>
        <taxon>Neoaves</taxon>
        <taxon>Telluraves</taxon>
        <taxon>Australaves</taxon>
        <taxon>Passeriformes</taxon>
        <taxon>Pipridae</taxon>
        <taxon>Pipra</taxon>
    </lineage>
</organism>
<keyword evidence="7" id="KW-0732">Signal</keyword>
<dbReference type="InParanoid" id="A0A6J2GNA3"/>
<dbReference type="GO" id="GO:0033176">
    <property type="term" value="C:proton-transporting V-type ATPase complex"/>
    <property type="evidence" value="ECO:0007669"/>
    <property type="project" value="TreeGrafter"/>
</dbReference>
<evidence type="ECO:0000313" key="11">
    <source>
        <dbReference type="RefSeq" id="XP_027576692.1"/>
    </source>
</evidence>
<name>A0A6J2GNA3_9PASS</name>
<evidence type="ECO:0000313" key="10">
    <source>
        <dbReference type="Proteomes" id="UP000504627"/>
    </source>
</evidence>
<dbReference type="GO" id="GO:0098588">
    <property type="term" value="C:bounding membrane of organelle"/>
    <property type="evidence" value="ECO:0007669"/>
    <property type="project" value="UniProtKB-ARBA"/>
</dbReference>
<accession>A0A6J2GNA3</accession>
<dbReference type="CTD" id="537"/>
<dbReference type="FunFam" id="2.40.160.110:FF:000003">
    <property type="entry name" value="ATPase H+ transporting accessory protein 1"/>
    <property type="match status" value="1"/>
</dbReference>
<dbReference type="GO" id="GO:0030641">
    <property type="term" value="P:regulation of cellular pH"/>
    <property type="evidence" value="ECO:0007669"/>
    <property type="project" value="TreeGrafter"/>
</dbReference>
<evidence type="ECO:0000259" key="9">
    <source>
        <dbReference type="Pfam" id="PF20520"/>
    </source>
</evidence>
<keyword evidence="3 6" id="KW-0812">Transmembrane</keyword>
<feature type="domain" description="V-type proton ATPase subunit S1 luminal" evidence="8">
    <location>
        <begin position="248"/>
        <end position="393"/>
    </location>
</feature>
<proteinExistence type="inferred from homology"/>
<feature type="transmembrane region" description="Helical" evidence="6">
    <location>
        <begin position="409"/>
        <end position="428"/>
    </location>
</feature>
<comment type="subcellular location">
    <subcellularLocation>
        <location evidence="1">Membrane</location>
        <topology evidence="1">Single-pass membrane protein</topology>
    </subcellularLocation>
</comment>
<dbReference type="GeneID" id="113987797"/>
<feature type="domain" description="V-type proton ATPase subunit S1/VOA1 transmembrane" evidence="9">
    <location>
        <begin position="408"/>
        <end position="446"/>
    </location>
</feature>
<dbReference type="GO" id="GO:0012505">
    <property type="term" value="C:endomembrane system"/>
    <property type="evidence" value="ECO:0007669"/>
    <property type="project" value="UniProtKB-ARBA"/>
</dbReference>
<evidence type="ECO:0000256" key="7">
    <source>
        <dbReference type="SAM" id="SignalP"/>
    </source>
</evidence>
<sequence length="458" mass="51341">MAQLYSTAPAPLLCTLAMLFKMSLSVDHVPMLLWSTQRSQWNPDTAMHEGHVVSAQELTVLLQSLFTQNSRNLVLFLQDRLSVDDFTYLSESYGNKNPFQNVQEILQSSPSSLVLPAVDCEATRYLLSFLQESGDWKLTNVTNLDVSQLEVNASEGNLLVVQLQPLVSGLKEISTLEAIAENDKIIRKVTMDLQERGIHFSVIFTAVRPSRISRRTNVVAELRRQLMATEEEDDLSYPPLNMTTGNYTCILFYASNFSLKANSSVFVDLTNATFVTQNVDISASECSDSNTTLSLKYTKPVNGISSLEIRFLMTNKFYEGSARQWSTLDSVEIIQDGEKFAKFNVSVISAPAEYSFHCQLVGTSNLYPARLVPANNEAKNWDVFISRLQIQGFNIENNQFSYASDCTGFFTPVIWMGLVTSVILLWILTYGIHMIMQLTTNSRFDDPKGPALSVPQTE</sequence>
<evidence type="ECO:0000256" key="6">
    <source>
        <dbReference type="SAM" id="Phobius"/>
    </source>
</evidence>
<comment type="similarity">
    <text evidence="2">Belongs to the vacuolar ATPase subunit S1 family.</text>
</comment>
<dbReference type="PANTHER" id="PTHR12471">
    <property type="entry name" value="VACUOLAR ATP SYNTHASE SUBUNIT S1"/>
    <property type="match status" value="1"/>
</dbReference>
<evidence type="ECO:0000256" key="3">
    <source>
        <dbReference type="ARBA" id="ARBA00022692"/>
    </source>
</evidence>
<gene>
    <name evidence="11" type="primary">ATP6AP1</name>
</gene>
<evidence type="ECO:0000259" key="8">
    <source>
        <dbReference type="Pfam" id="PF05827"/>
    </source>
</evidence>
<dbReference type="Proteomes" id="UP000504627">
    <property type="component" value="Unplaced"/>
</dbReference>
<dbReference type="Pfam" id="PF05827">
    <property type="entry name" value="VAS1_LD"/>
    <property type="match status" value="1"/>
</dbReference>
<dbReference type="GO" id="GO:0001671">
    <property type="term" value="F:ATPase activator activity"/>
    <property type="evidence" value="ECO:0007669"/>
    <property type="project" value="TreeGrafter"/>
</dbReference>
<reference evidence="11" key="1">
    <citation type="submission" date="2025-08" db="UniProtKB">
        <authorList>
            <consortium name="RefSeq"/>
        </authorList>
    </citation>
    <scope>IDENTIFICATION</scope>
    <source>
        <tissue evidence="11">Muscle</tissue>
    </source>
</reference>
<protein>
    <submittedName>
        <fullName evidence="11">V-type proton ATPase subunit S1</fullName>
    </submittedName>
</protein>
<dbReference type="Gene3D" id="2.40.160.110">
    <property type="match status" value="1"/>
</dbReference>